<feature type="signal peptide" evidence="2">
    <location>
        <begin position="1"/>
        <end position="31"/>
    </location>
</feature>
<keyword evidence="2" id="KW-0732">Signal</keyword>
<sequence>MKPFVSDRLRAVTALAAGLACLAACASPAAAAELEARKIRNWTAGAYSDDQTGAFTRCTMSVSYKSGITLLFSIDKKYEWSMALVDPDWKLTVGAVHPIRFAIDDLKPFNAQAKVLSRTMVGIPLADNAALFNAFRAGELLEIRAASDTFQFRLDGTSDGLAWLVSCVKRYETWVPPTAKAGNPFDGTPPKQQAAKTEAVPGRTETRRISIATFAAKAWGIGAMAADRGMAPDSPTAIEVPKTAPAIPPRIDPPPVIETAPTTPATPAKPPLIEARAPDPVPPKPNAAPANQPQTPGQTPVQTAAAPATTPSAASSSPAAAPSTNAALDAVTGGSIETRVEATVMLANLMASAGISGYRILPPSEAPASMVGAEVVFAADGLVGAVRLNPGTDPKAIATSLVTQDSQTCTGQFASGVVPAADGRQDVAHVFTGCDRTGTPTASRYTILSRKKGGFFVVSVMPREGAGADDKLKQIDGSIRDASLKVVGRF</sequence>
<proteinExistence type="predicted"/>
<dbReference type="EMBL" id="CP158568">
    <property type="protein sequence ID" value="XBY46162.1"/>
    <property type="molecule type" value="Genomic_DNA"/>
</dbReference>
<feature type="compositionally biased region" description="Pro residues" evidence="1">
    <location>
        <begin position="246"/>
        <end position="256"/>
    </location>
</feature>
<evidence type="ECO:0000256" key="1">
    <source>
        <dbReference type="SAM" id="MobiDB-lite"/>
    </source>
</evidence>
<dbReference type="AlphaFoldDB" id="A0AAU7XGQ2"/>
<feature type="chain" id="PRO_5043896702" evidence="2">
    <location>
        <begin position="32"/>
        <end position="490"/>
    </location>
</feature>
<dbReference type="RefSeq" id="WP_407051259.1">
    <property type="nucleotide sequence ID" value="NZ_CP158568.1"/>
</dbReference>
<evidence type="ECO:0000256" key="2">
    <source>
        <dbReference type="SAM" id="SignalP"/>
    </source>
</evidence>
<feature type="region of interest" description="Disordered" evidence="1">
    <location>
        <begin position="178"/>
        <end position="204"/>
    </location>
</feature>
<feature type="region of interest" description="Disordered" evidence="1">
    <location>
        <begin position="230"/>
        <end position="321"/>
    </location>
</feature>
<name>A0AAU7XGQ2_9HYPH</name>
<accession>A0AAU7XGQ2</accession>
<organism evidence="3">
    <name type="scientific">Methyloraptor flagellatus</name>
    <dbReference type="NCBI Taxonomy" id="3162530"/>
    <lineage>
        <taxon>Bacteria</taxon>
        <taxon>Pseudomonadati</taxon>
        <taxon>Pseudomonadota</taxon>
        <taxon>Alphaproteobacteria</taxon>
        <taxon>Hyphomicrobiales</taxon>
        <taxon>Ancalomicrobiaceae</taxon>
        <taxon>Methyloraptor</taxon>
    </lineage>
</organism>
<evidence type="ECO:0000313" key="3">
    <source>
        <dbReference type="EMBL" id="XBY46162.1"/>
    </source>
</evidence>
<protein>
    <submittedName>
        <fullName evidence="3">Uncharacterized protein</fullName>
    </submittedName>
</protein>
<reference evidence="3" key="1">
    <citation type="submission" date="2024-06" db="EMBL/GenBank/DDBJ databases">
        <title>Methylostella associata gen. nov., sp. nov., a novel Ancalomicrobiaceae-affiliated facultatively methylotrophic bacteria that feed on methanotrophs of the genus Methylococcus.</title>
        <authorList>
            <person name="Saltykova V."/>
            <person name="Danilova O.V."/>
            <person name="Oshkin I.Y."/>
            <person name="Belova S.E."/>
            <person name="Pimenov N.V."/>
            <person name="Dedysh S.N."/>
        </authorList>
    </citation>
    <scope>NUCLEOTIDE SEQUENCE</scope>
    <source>
        <strain evidence="3">S20</strain>
    </source>
</reference>
<feature type="compositionally biased region" description="Low complexity" evidence="1">
    <location>
        <begin position="257"/>
        <end position="266"/>
    </location>
</feature>
<feature type="compositionally biased region" description="Low complexity" evidence="1">
    <location>
        <begin position="287"/>
        <end position="321"/>
    </location>
</feature>
<dbReference type="KEGG" id="mflg:ABS361_08010"/>
<gene>
    <name evidence="3" type="ORF">ABS361_08010</name>
</gene>
<dbReference type="PROSITE" id="PS51257">
    <property type="entry name" value="PROKAR_LIPOPROTEIN"/>
    <property type="match status" value="1"/>
</dbReference>